<keyword evidence="3" id="KW-1185">Reference proteome</keyword>
<organism evidence="2 3">
    <name type="scientific">Streptomyces tremellae</name>
    <dbReference type="NCBI Taxonomy" id="1124239"/>
    <lineage>
        <taxon>Bacteria</taxon>
        <taxon>Bacillati</taxon>
        <taxon>Actinomycetota</taxon>
        <taxon>Actinomycetes</taxon>
        <taxon>Kitasatosporales</taxon>
        <taxon>Streptomycetaceae</taxon>
        <taxon>Streptomyces</taxon>
    </lineage>
</organism>
<feature type="compositionally biased region" description="Polar residues" evidence="1">
    <location>
        <begin position="1"/>
        <end position="15"/>
    </location>
</feature>
<dbReference type="RefSeq" id="WP_345651799.1">
    <property type="nucleotide sequence ID" value="NZ_BAABEP010000045.1"/>
</dbReference>
<comment type="caution">
    <text evidence="2">The sequence shown here is derived from an EMBL/GenBank/DDBJ whole genome shotgun (WGS) entry which is preliminary data.</text>
</comment>
<evidence type="ECO:0000313" key="3">
    <source>
        <dbReference type="Proteomes" id="UP001499884"/>
    </source>
</evidence>
<proteinExistence type="predicted"/>
<evidence type="ECO:0008006" key="4">
    <source>
        <dbReference type="Google" id="ProtNLM"/>
    </source>
</evidence>
<dbReference type="Gene3D" id="3.40.50.300">
    <property type="entry name" value="P-loop containing nucleotide triphosphate hydrolases"/>
    <property type="match status" value="1"/>
</dbReference>
<gene>
    <name evidence="2" type="ORF">GCM10023082_50200</name>
</gene>
<name>A0ABP7FTD2_9ACTN</name>
<dbReference type="InterPro" id="IPR027417">
    <property type="entry name" value="P-loop_NTPase"/>
</dbReference>
<feature type="region of interest" description="Disordered" evidence="1">
    <location>
        <begin position="1"/>
        <end position="50"/>
    </location>
</feature>
<accession>A0ABP7FTD2</accession>
<sequence length="50" mass="5609">MTSQDCLTPDSQRATPLSDGEVQRIKLVSKLPRPPRGHSQRLLDEPARAR</sequence>
<dbReference type="EMBL" id="BAABEP010000045">
    <property type="protein sequence ID" value="GAA3747821.1"/>
    <property type="molecule type" value="Genomic_DNA"/>
</dbReference>
<reference evidence="3" key="1">
    <citation type="journal article" date="2019" name="Int. J. Syst. Evol. Microbiol.">
        <title>The Global Catalogue of Microorganisms (GCM) 10K type strain sequencing project: providing services to taxonomists for standard genome sequencing and annotation.</title>
        <authorList>
            <consortium name="The Broad Institute Genomics Platform"/>
            <consortium name="The Broad Institute Genome Sequencing Center for Infectious Disease"/>
            <person name="Wu L."/>
            <person name="Ma J."/>
        </authorList>
    </citation>
    <scope>NUCLEOTIDE SEQUENCE [LARGE SCALE GENOMIC DNA]</scope>
    <source>
        <strain evidence="3">JCM 30846</strain>
    </source>
</reference>
<protein>
    <recommendedName>
        <fullName evidence="4">Transposase</fullName>
    </recommendedName>
</protein>
<dbReference type="Proteomes" id="UP001499884">
    <property type="component" value="Unassembled WGS sequence"/>
</dbReference>
<evidence type="ECO:0000256" key="1">
    <source>
        <dbReference type="SAM" id="MobiDB-lite"/>
    </source>
</evidence>
<evidence type="ECO:0000313" key="2">
    <source>
        <dbReference type="EMBL" id="GAA3747821.1"/>
    </source>
</evidence>
<feature type="compositionally biased region" description="Basic and acidic residues" evidence="1">
    <location>
        <begin position="41"/>
        <end position="50"/>
    </location>
</feature>